<dbReference type="EMBL" id="FMWP01000015">
    <property type="protein sequence ID" value="SCZ91471.1"/>
    <property type="molecule type" value="Genomic_DNA"/>
</dbReference>
<evidence type="ECO:0000313" key="2">
    <source>
        <dbReference type="Proteomes" id="UP000249723"/>
    </source>
</evidence>
<dbReference type="AlphaFoldDB" id="A0A2X0KYM9"/>
<evidence type="ECO:0000313" key="1">
    <source>
        <dbReference type="EMBL" id="SCZ91471.1"/>
    </source>
</evidence>
<gene>
    <name evidence="1" type="ORF">BZ3500_MVSOF-1268-A1-R1_CHR1-2G01431</name>
</gene>
<dbReference type="Proteomes" id="UP000249723">
    <property type="component" value="Unassembled WGS sequence"/>
</dbReference>
<dbReference type="SUPFAM" id="SSF52540">
    <property type="entry name" value="P-loop containing nucleoside triphosphate hydrolases"/>
    <property type="match status" value="1"/>
</dbReference>
<proteinExistence type="predicted"/>
<dbReference type="STRING" id="289078.A0A2X0KYM9"/>
<sequence>MRQLGLTMRRLQSPLRVALAMTINKAQGQSLDCVGVNLPASRLYSWAAVCGIVSSHECWPSPTCLSPLACYPVDDDDDQQAFDRLPQPP</sequence>
<accession>A0A2X0KYM9</accession>
<protein>
    <submittedName>
        <fullName evidence="1">BZ3500_MvSof-1268-A1-R1_Chr1-2g01431 protein</fullName>
    </submittedName>
</protein>
<dbReference type="OrthoDB" id="2540245at2759"/>
<reference evidence="2" key="1">
    <citation type="submission" date="2016-10" db="EMBL/GenBank/DDBJ databases">
        <authorList>
            <person name="Jeantristanb JTB J.-T."/>
            <person name="Ricardo R."/>
        </authorList>
    </citation>
    <scope>NUCLEOTIDE SEQUENCE [LARGE SCALE GENOMIC DNA]</scope>
</reference>
<keyword evidence="2" id="KW-1185">Reference proteome</keyword>
<dbReference type="InterPro" id="IPR027417">
    <property type="entry name" value="P-loop_NTPase"/>
</dbReference>
<name>A0A2X0KYM9_9BASI</name>
<organism evidence="1 2">
    <name type="scientific">Microbotryum saponariae</name>
    <dbReference type="NCBI Taxonomy" id="289078"/>
    <lineage>
        <taxon>Eukaryota</taxon>
        <taxon>Fungi</taxon>
        <taxon>Dikarya</taxon>
        <taxon>Basidiomycota</taxon>
        <taxon>Pucciniomycotina</taxon>
        <taxon>Microbotryomycetes</taxon>
        <taxon>Microbotryales</taxon>
        <taxon>Microbotryaceae</taxon>
        <taxon>Microbotryum</taxon>
    </lineage>
</organism>